<dbReference type="EMBL" id="BIMX01000015">
    <property type="protein sequence ID" value="GCF00110.1"/>
    <property type="molecule type" value="Genomic_DNA"/>
</dbReference>
<dbReference type="Proteomes" id="UP000301737">
    <property type="component" value="Unassembled WGS sequence"/>
</dbReference>
<dbReference type="Gene3D" id="3.40.33.10">
    <property type="entry name" value="CAP"/>
    <property type="match status" value="1"/>
</dbReference>
<sequence>MKSSLLTLAFAYSSLVSAQTTQWDDYTVTLTPSSMYKQGSSTSASSPPPTDSSSSYGSSSSSAPSSTASSYDPSSLSSSSSSPDESSSQWNTAWNSGFSTAFTSSTSITPSYSSSEPSSTSVSPSSTSFSPSPSGSSYQSSLSTQPSLLSVPSSSSSPTFTSSGDDTPSPSSAQPGSTSFFPVTSIVTYQPSTPTEPSSPPSPSSSSTPTSGDAGGSQTMDADTASTLLELHNEKRAKHQDTAPLTWSDSLSAWSYGYANSLKGTEYDPCSGILKHSSDRNNQGENIAYATNADWTFMIDMWYNEIQYYDYNDITGIYHDGMEVGHFTQLVWAASQQVGCASVQCPNDGTYLLCEYSPEGNVYDGNVGEDEFSLFRENVKPLI</sequence>
<dbReference type="InterPro" id="IPR035940">
    <property type="entry name" value="CAP_sf"/>
</dbReference>
<name>A0A4C2EB94_9SACH</name>
<dbReference type="InterPro" id="IPR014044">
    <property type="entry name" value="CAP_dom"/>
</dbReference>
<dbReference type="PROSITE" id="PS01009">
    <property type="entry name" value="CRISP_1"/>
    <property type="match status" value="1"/>
</dbReference>
<keyword evidence="2" id="KW-0732">Signal</keyword>
<feature type="compositionally biased region" description="Low complexity" evidence="1">
    <location>
        <begin position="109"/>
        <end position="172"/>
    </location>
</feature>
<dbReference type="InterPro" id="IPR018244">
    <property type="entry name" value="Allrgn_V5/Tpx1_CS"/>
</dbReference>
<dbReference type="SMART" id="SM00198">
    <property type="entry name" value="SCP"/>
    <property type="match status" value="1"/>
</dbReference>
<dbReference type="PRINTS" id="PR00837">
    <property type="entry name" value="V5TPXLIKE"/>
</dbReference>
<feature type="signal peptide" evidence="2">
    <location>
        <begin position="1"/>
        <end position="18"/>
    </location>
</feature>
<dbReference type="InterPro" id="IPR001283">
    <property type="entry name" value="CRISP-related"/>
</dbReference>
<organism evidence="4 5">
    <name type="scientific">Zygosaccharomyces mellis</name>
    <dbReference type="NCBI Taxonomy" id="42258"/>
    <lineage>
        <taxon>Eukaryota</taxon>
        <taxon>Fungi</taxon>
        <taxon>Dikarya</taxon>
        <taxon>Ascomycota</taxon>
        <taxon>Saccharomycotina</taxon>
        <taxon>Saccharomycetes</taxon>
        <taxon>Saccharomycetales</taxon>
        <taxon>Saccharomycetaceae</taxon>
        <taxon>Zygosaccharomyces</taxon>
    </lineage>
</organism>
<evidence type="ECO:0000256" key="2">
    <source>
        <dbReference type="SAM" id="SignalP"/>
    </source>
</evidence>
<feature type="domain" description="SCP" evidence="3">
    <location>
        <begin position="223"/>
        <end position="364"/>
    </location>
</feature>
<feature type="region of interest" description="Disordered" evidence="1">
    <location>
        <begin position="109"/>
        <end position="220"/>
    </location>
</feature>
<dbReference type="PRINTS" id="PR00838">
    <property type="entry name" value="V5ALLERGEN"/>
</dbReference>
<keyword evidence="5" id="KW-1185">Reference proteome</keyword>
<dbReference type="SUPFAM" id="SSF55797">
    <property type="entry name" value="PR-1-like"/>
    <property type="match status" value="1"/>
</dbReference>
<evidence type="ECO:0000313" key="4">
    <source>
        <dbReference type="EMBL" id="GCF00110.1"/>
    </source>
</evidence>
<feature type="compositionally biased region" description="Low complexity" evidence="1">
    <location>
        <begin position="40"/>
        <end position="88"/>
    </location>
</feature>
<gene>
    <name evidence="4" type="ORF">ZYGM_002977</name>
</gene>
<dbReference type="OrthoDB" id="337038at2759"/>
<dbReference type="GO" id="GO:0005576">
    <property type="term" value="C:extracellular region"/>
    <property type="evidence" value="ECO:0007669"/>
    <property type="project" value="InterPro"/>
</dbReference>
<proteinExistence type="predicted"/>
<feature type="region of interest" description="Disordered" evidence="1">
    <location>
        <begin position="34"/>
        <end position="90"/>
    </location>
</feature>
<dbReference type="PANTHER" id="PTHR10334">
    <property type="entry name" value="CYSTEINE-RICH SECRETORY PROTEIN-RELATED"/>
    <property type="match status" value="1"/>
</dbReference>
<dbReference type="AlphaFoldDB" id="A0A4C2EB94"/>
<reference evidence="4 5" key="1">
    <citation type="submission" date="2019-01" db="EMBL/GenBank/DDBJ databases">
        <title>Draft Genome Sequencing of Zygosaccharomyces mellis Ca-7.</title>
        <authorList>
            <person name="Shiwa Y."/>
            <person name="Kanesaki Y."/>
            <person name="Ishige T."/>
            <person name="Mura K."/>
            <person name="Hori T."/>
            <person name="Tamura T."/>
        </authorList>
    </citation>
    <scope>NUCLEOTIDE SEQUENCE [LARGE SCALE GENOMIC DNA]</scope>
    <source>
        <strain evidence="4 5">Ca-7</strain>
    </source>
</reference>
<feature type="chain" id="PRO_5020281095" description="SCP domain-containing protein" evidence="2">
    <location>
        <begin position="19"/>
        <end position="383"/>
    </location>
</feature>
<dbReference type="Pfam" id="PF00188">
    <property type="entry name" value="CAP"/>
    <property type="match status" value="1"/>
</dbReference>
<feature type="compositionally biased region" description="Polar residues" evidence="1">
    <location>
        <begin position="173"/>
        <end position="190"/>
    </location>
</feature>
<evidence type="ECO:0000256" key="1">
    <source>
        <dbReference type="SAM" id="MobiDB-lite"/>
    </source>
</evidence>
<protein>
    <recommendedName>
        <fullName evidence="3">SCP domain-containing protein</fullName>
    </recommendedName>
</protein>
<evidence type="ECO:0000259" key="3">
    <source>
        <dbReference type="SMART" id="SM00198"/>
    </source>
</evidence>
<dbReference type="InterPro" id="IPR002413">
    <property type="entry name" value="V5_allergen-like"/>
</dbReference>
<evidence type="ECO:0000313" key="5">
    <source>
        <dbReference type="Proteomes" id="UP000301737"/>
    </source>
</evidence>
<comment type="caution">
    <text evidence="4">The sequence shown here is derived from an EMBL/GenBank/DDBJ whole genome shotgun (WGS) entry which is preliminary data.</text>
</comment>
<accession>A0A4C2EB94</accession>